<evidence type="ECO:0000256" key="6">
    <source>
        <dbReference type="PROSITE-ProRule" id="PRU00775"/>
    </source>
</evidence>
<dbReference type="Pfam" id="PF00427">
    <property type="entry name" value="PBS_linker_poly"/>
    <property type="match status" value="1"/>
</dbReference>
<dbReference type="PANTHER" id="PTHR34011">
    <property type="entry name" value="PHYCOBILISOME 32.1 KDA LINKER POLYPEPTIDE, PHYCOCYANIN-ASSOCIATED, ROD 2-RELATED"/>
    <property type="match status" value="1"/>
</dbReference>
<comment type="subcellular location">
    <subcellularLocation>
        <location evidence="1">Membrane</location>
    </subcellularLocation>
</comment>
<protein>
    <submittedName>
        <fullName evidence="8">Phycobilisome Linker polypeptide</fullName>
    </submittedName>
</protein>
<dbReference type="EMBL" id="QXHD01000004">
    <property type="protein sequence ID" value="NEZ59802.1"/>
    <property type="molecule type" value="Genomic_DNA"/>
</dbReference>
<proteinExistence type="inferred from homology"/>
<keyword evidence="5" id="KW-0472">Membrane</keyword>
<keyword evidence="9" id="KW-1185">Reference proteome</keyword>
<evidence type="ECO:0000256" key="2">
    <source>
        <dbReference type="ARBA" id="ARBA00022549"/>
    </source>
</evidence>
<evidence type="ECO:0000256" key="1">
    <source>
        <dbReference type="ARBA" id="ARBA00004370"/>
    </source>
</evidence>
<feature type="domain" description="PBS-linker" evidence="7">
    <location>
        <begin position="18"/>
        <end position="198"/>
    </location>
</feature>
<evidence type="ECO:0000313" key="9">
    <source>
        <dbReference type="Proteomes" id="UP000481033"/>
    </source>
</evidence>
<evidence type="ECO:0000256" key="4">
    <source>
        <dbReference type="ARBA" id="ARBA00023078"/>
    </source>
</evidence>
<dbReference type="AlphaFoldDB" id="A0A6M0RVR3"/>
<dbReference type="InterPro" id="IPR038255">
    <property type="entry name" value="PBS_linker_sf"/>
</dbReference>
<evidence type="ECO:0000259" key="7">
    <source>
        <dbReference type="PROSITE" id="PS51445"/>
    </source>
</evidence>
<keyword evidence="3 6" id="KW-0605">Phycobilisome</keyword>
<keyword evidence="4" id="KW-0793">Thylakoid</keyword>
<dbReference type="Gene3D" id="1.10.3130.20">
    <property type="entry name" value="Phycobilisome linker domain"/>
    <property type="match status" value="1"/>
</dbReference>
<comment type="similarity">
    <text evidence="6">Belongs to the phycobilisome linker protein family.</text>
</comment>
<dbReference type="Proteomes" id="UP000481033">
    <property type="component" value="Unassembled WGS sequence"/>
</dbReference>
<organism evidence="8 9">
    <name type="scientific">Adonisia turfae CCMR0081</name>
    <dbReference type="NCBI Taxonomy" id="2292702"/>
    <lineage>
        <taxon>Bacteria</taxon>
        <taxon>Bacillati</taxon>
        <taxon>Cyanobacteriota</taxon>
        <taxon>Adonisia</taxon>
        <taxon>Adonisia turfae</taxon>
    </lineage>
</organism>
<evidence type="ECO:0000256" key="5">
    <source>
        <dbReference type="ARBA" id="ARBA00023136"/>
    </source>
</evidence>
<dbReference type="PROSITE" id="PS51445">
    <property type="entry name" value="PBS_LINKER"/>
    <property type="match status" value="1"/>
</dbReference>
<gene>
    <name evidence="8" type="ORF">DXZ20_30010</name>
</gene>
<reference evidence="8 9" key="1">
    <citation type="journal article" date="2020" name="Microb. Ecol.">
        <title>Ecogenomics of the Marine Benthic Filamentous Cyanobacterium Adonisia.</title>
        <authorList>
            <person name="Walter J.M."/>
            <person name="Coutinho F.H."/>
            <person name="Leomil L."/>
            <person name="Hargreaves P.I."/>
            <person name="Campeao M.E."/>
            <person name="Vieira V.V."/>
            <person name="Silva B.S."/>
            <person name="Fistarol G.O."/>
            <person name="Salomon P.S."/>
            <person name="Sawabe T."/>
            <person name="Mino S."/>
            <person name="Hosokawa M."/>
            <person name="Miyashita H."/>
            <person name="Maruyama F."/>
            <person name="van Verk M.C."/>
            <person name="Dutilh B.E."/>
            <person name="Thompson C.C."/>
            <person name="Thompson F.L."/>
        </authorList>
    </citation>
    <scope>NUCLEOTIDE SEQUENCE [LARGE SCALE GENOMIC DNA]</scope>
    <source>
        <strain evidence="8 9">CCMR0081</strain>
    </source>
</reference>
<evidence type="ECO:0000256" key="3">
    <source>
        <dbReference type="ARBA" id="ARBA00022738"/>
    </source>
</evidence>
<dbReference type="GO" id="GO:0030089">
    <property type="term" value="C:phycobilisome"/>
    <property type="evidence" value="ECO:0007669"/>
    <property type="project" value="UniProtKB-UniRule"/>
</dbReference>
<dbReference type="InterPro" id="IPR001297">
    <property type="entry name" value="PBS_linker_dom"/>
</dbReference>
<dbReference type="GO" id="GO:0015979">
    <property type="term" value="P:photosynthesis"/>
    <property type="evidence" value="ECO:0007669"/>
    <property type="project" value="InterPro"/>
</dbReference>
<evidence type="ECO:0000313" key="8">
    <source>
        <dbReference type="EMBL" id="NEZ59802.1"/>
    </source>
</evidence>
<sequence>MSACLSIYKSQLKMQTLANNNQVIPVATNGSIRLESGDASGIKMFSTMDKADCLQAVYRRLFKDNRNIDFHHNESLDSAYLNGEITTQELVRELICSDMFVNYILANNSNYRFVQLCFERVLGRPAIQSEVFKWSSLLASEGIRTFAEQLTGSEEYINAFGPYQVPSRRSIKLSSSDQDLPALPKELSIKRYQGEGNVNQFNYIGAINPLWDGNMPPAIIRKIGAVITVAGVIEVTRILFTAAVGAITAGHM</sequence>
<name>A0A6M0RVR3_9CYAN</name>
<keyword evidence="2" id="KW-0042">Antenna complex</keyword>
<comment type="caution">
    <text evidence="8">The sequence shown here is derived from an EMBL/GenBank/DDBJ whole genome shotgun (WGS) entry which is preliminary data.</text>
</comment>
<accession>A0A6M0RVR3</accession>